<evidence type="ECO:0000313" key="1">
    <source>
        <dbReference type="EMBL" id="MBM7837526.1"/>
    </source>
</evidence>
<accession>A0ABS2SQR8</accession>
<dbReference type="Gene3D" id="3.30.310.100">
    <property type="entry name" value="YugN-like"/>
    <property type="match status" value="1"/>
</dbReference>
<dbReference type="Pfam" id="PF08868">
    <property type="entry name" value="YugN"/>
    <property type="match status" value="1"/>
</dbReference>
<name>A0ABS2SQR8_9BACI</name>
<dbReference type="Proteomes" id="UP001179280">
    <property type="component" value="Unassembled WGS sequence"/>
</dbReference>
<gene>
    <name evidence="1" type="ORF">JOC54_000757</name>
</gene>
<dbReference type="InterPro" id="IPR036491">
    <property type="entry name" value="YugN-like_sf"/>
</dbReference>
<dbReference type="RefSeq" id="WP_035421082.1">
    <property type="nucleotide sequence ID" value="NZ_JAFBCV010000002.1"/>
</dbReference>
<keyword evidence="2" id="KW-1185">Reference proteome</keyword>
<comment type="caution">
    <text evidence="1">The sequence shown here is derived from an EMBL/GenBank/DDBJ whole genome shotgun (WGS) entry which is preliminary data.</text>
</comment>
<evidence type="ECO:0008006" key="3">
    <source>
        <dbReference type="Google" id="ProtNLM"/>
    </source>
</evidence>
<protein>
    <recommendedName>
        <fullName evidence="3">Phenylalanyl-tRNA synthetase alpha subunit</fullName>
    </recommendedName>
</protein>
<sequence>MKFTETGLEENQLKFSIVHYAAESLGFVHADQWDYERAMFDYKMVHHEGTFYLRVPVYSVKGDIPTPSTIVQIMSPIVGKHYYPHGVEYEGETFPQAIIDKCESKLSLLAKAVQNEL</sequence>
<dbReference type="SUPFAM" id="SSF160755">
    <property type="entry name" value="YugN-like"/>
    <property type="match status" value="1"/>
</dbReference>
<reference evidence="1" key="1">
    <citation type="submission" date="2021-01" db="EMBL/GenBank/DDBJ databases">
        <title>Genomic Encyclopedia of Type Strains, Phase IV (KMG-IV): sequencing the most valuable type-strain genomes for metagenomic binning, comparative biology and taxonomic classification.</title>
        <authorList>
            <person name="Goeker M."/>
        </authorList>
    </citation>
    <scope>NUCLEOTIDE SEQUENCE</scope>
    <source>
        <strain evidence="1">DSM 21943</strain>
    </source>
</reference>
<dbReference type="InterPro" id="IPR014967">
    <property type="entry name" value="Uncharacterised_YugN-like"/>
</dbReference>
<proteinExistence type="predicted"/>
<organism evidence="1 2">
    <name type="scientific">Shouchella xiaoxiensis</name>
    <dbReference type="NCBI Taxonomy" id="766895"/>
    <lineage>
        <taxon>Bacteria</taxon>
        <taxon>Bacillati</taxon>
        <taxon>Bacillota</taxon>
        <taxon>Bacilli</taxon>
        <taxon>Bacillales</taxon>
        <taxon>Bacillaceae</taxon>
        <taxon>Shouchella</taxon>
    </lineage>
</organism>
<evidence type="ECO:0000313" key="2">
    <source>
        <dbReference type="Proteomes" id="UP001179280"/>
    </source>
</evidence>
<dbReference type="EMBL" id="JAFBCV010000002">
    <property type="protein sequence ID" value="MBM7837526.1"/>
    <property type="molecule type" value="Genomic_DNA"/>
</dbReference>